<organism evidence="2 3">
    <name type="scientific">Celeribacter baekdonensis</name>
    <dbReference type="NCBI Taxonomy" id="875171"/>
    <lineage>
        <taxon>Bacteria</taxon>
        <taxon>Pseudomonadati</taxon>
        <taxon>Pseudomonadota</taxon>
        <taxon>Alphaproteobacteria</taxon>
        <taxon>Rhodobacterales</taxon>
        <taxon>Roseobacteraceae</taxon>
        <taxon>Celeribacter</taxon>
    </lineage>
</organism>
<dbReference type="InterPro" id="IPR038695">
    <property type="entry name" value="Saro_0823-like_sf"/>
</dbReference>
<accession>A0A1G7PVS1</accession>
<gene>
    <name evidence="2" type="ORF">SAMN04488117_108175</name>
</gene>
<name>A0A1G7PVS1_9RHOB</name>
<sequence length="176" mass="18685">MQRRWTVIPNRCATLSKVAICLYVMALSGAAQAQATPASPPHACRMDEVVLSGPSVSARFSVELADDAGERALGLMNRPEMARSHGMLFVYDTPGPAAFWMANTLIPLDMIFVDRRGVITKVHERAVPLDRTPISGGNAVFAVLEINGGLAGAMGISVGDVLRHPAFGPEAADPCD</sequence>
<dbReference type="InterPro" id="IPR003795">
    <property type="entry name" value="DUF192"/>
</dbReference>
<evidence type="ECO:0000313" key="3">
    <source>
        <dbReference type="Proteomes" id="UP000182284"/>
    </source>
</evidence>
<evidence type="ECO:0000313" key="2">
    <source>
        <dbReference type="EMBL" id="SDF90374.1"/>
    </source>
</evidence>
<feature type="signal peptide" evidence="1">
    <location>
        <begin position="1"/>
        <end position="33"/>
    </location>
</feature>
<dbReference type="Gene3D" id="2.60.120.1140">
    <property type="entry name" value="Protein of unknown function DUF192"/>
    <property type="match status" value="1"/>
</dbReference>
<dbReference type="EMBL" id="FNBL01000008">
    <property type="protein sequence ID" value="SDF90374.1"/>
    <property type="molecule type" value="Genomic_DNA"/>
</dbReference>
<evidence type="ECO:0000256" key="1">
    <source>
        <dbReference type="SAM" id="SignalP"/>
    </source>
</evidence>
<dbReference type="AlphaFoldDB" id="A0A1G7PVS1"/>
<dbReference type="Proteomes" id="UP000182284">
    <property type="component" value="Unassembled WGS sequence"/>
</dbReference>
<evidence type="ECO:0008006" key="4">
    <source>
        <dbReference type="Google" id="ProtNLM"/>
    </source>
</evidence>
<dbReference type="PANTHER" id="PTHR37953">
    <property type="entry name" value="UPF0127 PROTEIN MJ1496"/>
    <property type="match status" value="1"/>
</dbReference>
<protein>
    <recommendedName>
        <fullName evidence="4">DUF192 domain-containing protein</fullName>
    </recommendedName>
</protein>
<reference evidence="2 3" key="1">
    <citation type="submission" date="2016-10" db="EMBL/GenBank/DDBJ databases">
        <authorList>
            <person name="de Groot N.N."/>
        </authorList>
    </citation>
    <scope>NUCLEOTIDE SEQUENCE [LARGE SCALE GENOMIC DNA]</scope>
    <source>
        <strain evidence="2 3">DSM 27375</strain>
    </source>
</reference>
<feature type="chain" id="PRO_5010212433" description="DUF192 domain-containing protein" evidence="1">
    <location>
        <begin position="34"/>
        <end position="176"/>
    </location>
</feature>
<keyword evidence="1" id="KW-0732">Signal</keyword>
<proteinExistence type="predicted"/>
<dbReference type="PANTHER" id="PTHR37953:SF1">
    <property type="entry name" value="UPF0127 PROTEIN MJ1496"/>
    <property type="match status" value="1"/>
</dbReference>
<dbReference type="Pfam" id="PF02643">
    <property type="entry name" value="DUF192"/>
    <property type="match status" value="1"/>
</dbReference>